<feature type="domain" description="HMA" evidence="12">
    <location>
        <begin position="47"/>
        <end position="111"/>
    </location>
</feature>
<dbReference type="PANTHER" id="PTHR46365:SF1">
    <property type="entry name" value="COPPER TRANSPORT PROTEIN ATOX1"/>
    <property type="match status" value="1"/>
</dbReference>
<evidence type="ECO:0000256" key="2">
    <source>
        <dbReference type="ARBA" id="ARBA00022723"/>
    </source>
</evidence>
<evidence type="ECO:0000313" key="14">
    <source>
        <dbReference type="Proteomes" id="UP000271087"/>
    </source>
</evidence>
<dbReference type="Proteomes" id="UP000271087">
    <property type="component" value="Unassembled WGS sequence"/>
</dbReference>
<evidence type="ECO:0000256" key="11">
    <source>
        <dbReference type="ARBA" id="ARBA00046351"/>
    </source>
</evidence>
<dbReference type="GO" id="GO:0046872">
    <property type="term" value="F:metal ion binding"/>
    <property type="evidence" value="ECO:0007669"/>
    <property type="project" value="UniProtKB-KW"/>
</dbReference>
<evidence type="ECO:0000256" key="10">
    <source>
        <dbReference type="ARBA" id="ARBA00043201"/>
    </source>
</evidence>
<evidence type="ECO:0000259" key="12">
    <source>
        <dbReference type="PROSITE" id="PS50846"/>
    </source>
</evidence>
<keyword evidence="2" id="KW-0479">Metal-binding</keyword>
<dbReference type="EMBL" id="UYRW01000133">
    <property type="protein sequence ID" value="VDK63514.1"/>
    <property type="molecule type" value="Genomic_DNA"/>
</dbReference>
<sequence length="114" mass="12722">MLLTLYRFLPRSVEKSGQHLGRQTLKESKVFFKPSSTIAIPRLSKNDSTYTFELDMTCEGCANAARKVLSKLETDISDVQIDVSTKRVVVTTTLPADLILAILQKTGKKCQQIC</sequence>
<keyword evidence="14" id="KW-1185">Reference proteome</keyword>
<name>A0A182DZL3_ONCOC</name>
<protein>
    <recommendedName>
        <fullName evidence="9">Copper transport protein ATOX1</fullName>
    </recommendedName>
    <alternativeName>
        <fullName evidence="10">Metal transport protein ATX1</fullName>
    </alternativeName>
</protein>
<keyword evidence="6" id="KW-0143">Chaperone</keyword>
<reference evidence="13 14" key="2">
    <citation type="submission" date="2018-08" db="EMBL/GenBank/DDBJ databases">
        <authorList>
            <person name="Laetsch R D."/>
            <person name="Stevens L."/>
            <person name="Kumar S."/>
            <person name="Blaxter L. M."/>
        </authorList>
    </citation>
    <scope>NUCLEOTIDE SEQUENCE [LARGE SCALE GENOMIC DNA]</scope>
</reference>
<dbReference type="PROSITE" id="PS50846">
    <property type="entry name" value="HMA_2"/>
    <property type="match status" value="1"/>
</dbReference>
<dbReference type="AlphaFoldDB" id="A0A182DZL3"/>
<evidence type="ECO:0000256" key="7">
    <source>
        <dbReference type="ARBA" id="ARBA00037651"/>
    </source>
</evidence>
<dbReference type="GO" id="GO:0016531">
    <property type="term" value="F:copper chaperone activity"/>
    <property type="evidence" value="ECO:0007669"/>
    <property type="project" value="TreeGrafter"/>
</dbReference>
<dbReference type="PANTHER" id="PTHR46365">
    <property type="entry name" value="COPPER TRANSPORT PROTEIN ATOX1"/>
    <property type="match status" value="1"/>
</dbReference>
<keyword evidence="4" id="KW-0186">Copper</keyword>
<keyword evidence="1" id="KW-0813">Transport</keyword>
<dbReference type="FunFam" id="3.30.70.100:FF:000008">
    <property type="entry name" value="Copper transport protein ATOX1"/>
    <property type="match status" value="1"/>
</dbReference>
<evidence type="ECO:0000256" key="5">
    <source>
        <dbReference type="ARBA" id="ARBA00023065"/>
    </source>
</evidence>
<gene>
    <name evidence="13" type="ORF">NOO_LOCUS1128</name>
</gene>
<evidence type="ECO:0000256" key="3">
    <source>
        <dbReference type="ARBA" id="ARBA00022796"/>
    </source>
</evidence>
<dbReference type="OrthoDB" id="689350at2759"/>
<evidence type="ECO:0000313" key="13">
    <source>
        <dbReference type="EMBL" id="VDK63514.1"/>
    </source>
</evidence>
<evidence type="ECO:0000256" key="1">
    <source>
        <dbReference type="ARBA" id="ARBA00022448"/>
    </source>
</evidence>
<evidence type="ECO:0000256" key="8">
    <source>
        <dbReference type="ARBA" id="ARBA00038171"/>
    </source>
</evidence>
<accession>A0A182DZL3</accession>
<comment type="similarity">
    <text evidence="8">Belongs to the ATX1 family.</text>
</comment>
<dbReference type="CDD" id="cd00371">
    <property type="entry name" value="HMA"/>
    <property type="match status" value="1"/>
</dbReference>
<organism evidence="15">
    <name type="scientific">Onchocerca ochengi</name>
    <name type="common">Filarial nematode worm</name>
    <dbReference type="NCBI Taxonomy" id="42157"/>
    <lineage>
        <taxon>Eukaryota</taxon>
        <taxon>Metazoa</taxon>
        <taxon>Ecdysozoa</taxon>
        <taxon>Nematoda</taxon>
        <taxon>Chromadorea</taxon>
        <taxon>Rhabditida</taxon>
        <taxon>Spirurina</taxon>
        <taxon>Spiruromorpha</taxon>
        <taxon>Filarioidea</taxon>
        <taxon>Onchocercidae</taxon>
        <taxon>Onchocerca</taxon>
    </lineage>
</organism>
<proteinExistence type="inferred from homology"/>
<dbReference type="SUPFAM" id="SSF55008">
    <property type="entry name" value="HMA, heavy metal-associated domain"/>
    <property type="match status" value="1"/>
</dbReference>
<dbReference type="InterPro" id="IPR006121">
    <property type="entry name" value="HMA_dom"/>
</dbReference>
<keyword evidence="3" id="KW-0187">Copper transport</keyword>
<evidence type="ECO:0000256" key="9">
    <source>
        <dbReference type="ARBA" id="ARBA00040962"/>
    </source>
</evidence>
<evidence type="ECO:0000313" key="15">
    <source>
        <dbReference type="WBParaSite" id="nOo.2.0.1.t01128-RA"/>
    </source>
</evidence>
<dbReference type="GO" id="GO:0006825">
    <property type="term" value="P:copper ion transport"/>
    <property type="evidence" value="ECO:0007669"/>
    <property type="project" value="UniProtKB-KW"/>
</dbReference>
<dbReference type="Pfam" id="PF00403">
    <property type="entry name" value="HMA"/>
    <property type="match status" value="1"/>
</dbReference>
<comment type="subunit">
    <text evidence="11">Homodimer. Interacts with ATP7B. Interacts with ATP7A. Interacts (via dimer form) with SLC31A1 (via C-terminal domain); this interaction improves ATOX1 stability and controls intracellular Cu(I) levels.</text>
</comment>
<dbReference type="STRING" id="42157.A0A182DZL3"/>
<dbReference type="GO" id="GO:0005829">
    <property type="term" value="C:cytosol"/>
    <property type="evidence" value="ECO:0007669"/>
    <property type="project" value="TreeGrafter"/>
</dbReference>
<dbReference type="InterPro" id="IPR051881">
    <property type="entry name" value="Copper_transport_ATOX1-like"/>
</dbReference>
<reference evidence="15" key="1">
    <citation type="submission" date="2016-06" db="UniProtKB">
        <authorList>
            <consortium name="WormBaseParasite"/>
        </authorList>
    </citation>
    <scope>IDENTIFICATION</scope>
</reference>
<dbReference type="Gene3D" id="3.30.70.100">
    <property type="match status" value="1"/>
</dbReference>
<comment type="function">
    <text evidence="7">Binds and deliver cytosolic copper to the copper ATPase proteins. May be important in cellular antioxidant defense.</text>
</comment>
<evidence type="ECO:0000256" key="6">
    <source>
        <dbReference type="ARBA" id="ARBA00023186"/>
    </source>
</evidence>
<dbReference type="InterPro" id="IPR036163">
    <property type="entry name" value="HMA_dom_sf"/>
</dbReference>
<keyword evidence="5" id="KW-0406">Ion transport</keyword>
<dbReference type="WBParaSite" id="nOo.2.0.1.t01128-RA">
    <property type="protein sequence ID" value="nOo.2.0.1.t01128-RA"/>
    <property type="gene ID" value="nOo.2.0.1.g01128"/>
</dbReference>
<evidence type="ECO:0000256" key="4">
    <source>
        <dbReference type="ARBA" id="ARBA00023008"/>
    </source>
</evidence>